<dbReference type="GO" id="GO:0006508">
    <property type="term" value="P:proteolysis"/>
    <property type="evidence" value="ECO:0007669"/>
    <property type="project" value="UniProtKB-KW"/>
</dbReference>
<keyword evidence="4" id="KW-0788">Thiol protease</keyword>
<dbReference type="PANTHER" id="PTHR47053">
    <property type="entry name" value="MUREIN DD-ENDOPEPTIDASE MEPH-RELATED"/>
    <property type="match status" value="1"/>
</dbReference>
<dbReference type="RefSeq" id="WP_176392049.1">
    <property type="nucleotide sequence ID" value="NZ_FPAA01000008.1"/>
</dbReference>
<evidence type="ECO:0000256" key="4">
    <source>
        <dbReference type="ARBA" id="ARBA00022807"/>
    </source>
</evidence>
<evidence type="ECO:0000256" key="3">
    <source>
        <dbReference type="ARBA" id="ARBA00022801"/>
    </source>
</evidence>
<dbReference type="AlphaFoldDB" id="A0A1I6SWJ5"/>
<gene>
    <name evidence="6" type="ORF">SAMN05444972_10889</name>
</gene>
<dbReference type="Pfam" id="PF18348">
    <property type="entry name" value="SH3_16"/>
    <property type="match status" value="1"/>
</dbReference>
<dbReference type="PROSITE" id="PS51935">
    <property type="entry name" value="NLPC_P60"/>
    <property type="match status" value="1"/>
</dbReference>
<reference evidence="7" key="1">
    <citation type="submission" date="2016-10" db="EMBL/GenBank/DDBJ databases">
        <authorList>
            <person name="Varghese N."/>
            <person name="Submissions S."/>
        </authorList>
    </citation>
    <scope>NUCLEOTIDE SEQUENCE [LARGE SCALE GENOMIC DNA]</scope>
    <source>
        <strain evidence="7">DSM 45789</strain>
    </source>
</reference>
<accession>A0A1I6SWJ5</accession>
<protein>
    <submittedName>
        <fullName evidence="6">NlpC/P60 family protein</fullName>
    </submittedName>
</protein>
<dbReference type="InterPro" id="IPR051202">
    <property type="entry name" value="Peptidase_C40"/>
</dbReference>
<evidence type="ECO:0000313" key="6">
    <source>
        <dbReference type="EMBL" id="SFS81316.1"/>
    </source>
</evidence>
<dbReference type="PANTHER" id="PTHR47053:SF3">
    <property type="entry name" value="GAMMA-D-GLUTAMYL-L-LYSINE DIPEPTIDYL-PEPTIDASE"/>
    <property type="match status" value="1"/>
</dbReference>
<dbReference type="Gene3D" id="3.90.1720.10">
    <property type="entry name" value="endopeptidase domain like (from Nostoc punctiforme)"/>
    <property type="match status" value="1"/>
</dbReference>
<organism evidence="6 7">
    <name type="scientific">Marininema halotolerans</name>
    <dbReference type="NCBI Taxonomy" id="1155944"/>
    <lineage>
        <taxon>Bacteria</taxon>
        <taxon>Bacillati</taxon>
        <taxon>Bacillota</taxon>
        <taxon>Bacilli</taxon>
        <taxon>Bacillales</taxon>
        <taxon>Thermoactinomycetaceae</taxon>
        <taxon>Marininema</taxon>
    </lineage>
</organism>
<evidence type="ECO:0000259" key="5">
    <source>
        <dbReference type="PROSITE" id="PS51935"/>
    </source>
</evidence>
<evidence type="ECO:0000256" key="1">
    <source>
        <dbReference type="ARBA" id="ARBA00007074"/>
    </source>
</evidence>
<sequence length="305" mass="35044">MEIRYCNVPVANLWRSPEHGLEEEPLVKKSTEGYADWINSLNLDQRKKLNGRLESQFLYGEPVMILEEKEHWVKACLPRQTTEKDSKGYPGWVRHDQLTFHPRFDEAYKQSPFTWVVANQTILFNQNRTKAHTLSFMTRLPYIDHEGSDTLVLCPEGQLKRITNGDVQVATHLPISPPLQRIATAKQFLGLPYLWGGMSSFGFDCSGFVYRIFEAHGITIPRDASDQAHHGKKVTEKELQPGDLVFFAHKKGHGAIHHVGLYMGSQQFIHSPHSGQPVRINQLSDAPYHEEFCWGVRYHFRSSLH</sequence>
<proteinExistence type="inferred from homology"/>
<comment type="similarity">
    <text evidence="1">Belongs to the peptidase C40 family.</text>
</comment>
<dbReference type="Pfam" id="PF23795">
    <property type="entry name" value="SH3_YKFC_2nd"/>
    <property type="match status" value="1"/>
</dbReference>
<dbReference type="GO" id="GO:0008234">
    <property type="term" value="F:cysteine-type peptidase activity"/>
    <property type="evidence" value="ECO:0007669"/>
    <property type="project" value="UniProtKB-KW"/>
</dbReference>
<dbReference type="Pfam" id="PF00877">
    <property type="entry name" value="NLPC_P60"/>
    <property type="match status" value="1"/>
</dbReference>
<evidence type="ECO:0000256" key="2">
    <source>
        <dbReference type="ARBA" id="ARBA00022670"/>
    </source>
</evidence>
<dbReference type="InterPro" id="IPR000064">
    <property type="entry name" value="NLP_P60_dom"/>
</dbReference>
<feature type="domain" description="NlpC/P60" evidence="5">
    <location>
        <begin position="175"/>
        <end position="300"/>
    </location>
</feature>
<keyword evidence="7" id="KW-1185">Reference proteome</keyword>
<dbReference type="Proteomes" id="UP000198660">
    <property type="component" value="Unassembled WGS sequence"/>
</dbReference>
<dbReference type="Gene3D" id="2.30.30.40">
    <property type="entry name" value="SH3 Domains"/>
    <property type="match status" value="2"/>
</dbReference>
<keyword evidence="3" id="KW-0378">Hydrolase</keyword>
<evidence type="ECO:0000313" key="7">
    <source>
        <dbReference type="Proteomes" id="UP000198660"/>
    </source>
</evidence>
<dbReference type="EMBL" id="FPAA01000008">
    <property type="protein sequence ID" value="SFS81316.1"/>
    <property type="molecule type" value="Genomic_DNA"/>
</dbReference>
<dbReference type="InterPro" id="IPR057812">
    <property type="entry name" value="SH3_YKFC_2nd"/>
</dbReference>
<dbReference type="SUPFAM" id="SSF54001">
    <property type="entry name" value="Cysteine proteinases"/>
    <property type="match status" value="1"/>
</dbReference>
<dbReference type="InterPro" id="IPR041382">
    <property type="entry name" value="SH3_16"/>
</dbReference>
<name>A0A1I6SWJ5_9BACL</name>
<dbReference type="InterPro" id="IPR038765">
    <property type="entry name" value="Papain-like_cys_pep_sf"/>
</dbReference>
<keyword evidence="2" id="KW-0645">Protease</keyword>